<feature type="transmembrane region" description="Helical" evidence="1">
    <location>
        <begin position="181"/>
        <end position="199"/>
    </location>
</feature>
<feature type="transmembrane region" description="Helical" evidence="1">
    <location>
        <begin position="492"/>
        <end position="510"/>
    </location>
</feature>
<dbReference type="Proteomes" id="UP001078443">
    <property type="component" value="Unassembled WGS sequence"/>
</dbReference>
<name>A0ABT4D0E9_9CLOT</name>
<evidence type="ECO:0000313" key="3">
    <source>
        <dbReference type="Proteomes" id="UP001078443"/>
    </source>
</evidence>
<feature type="transmembrane region" description="Helical" evidence="1">
    <location>
        <begin position="415"/>
        <end position="441"/>
    </location>
</feature>
<dbReference type="Gene3D" id="3.90.79.10">
    <property type="entry name" value="Nucleoside Triphosphate Pyrophosphohydrolase"/>
    <property type="match status" value="1"/>
</dbReference>
<dbReference type="InterPro" id="IPR025291">
    <property type="entry name" value="DUF4153"/>
</dbReference>
<gene>
    <name evidence="2" type="ORF">OW763_10195</name>
</gene>
<accession>A0ABT4D0E9</accession>
<reference evidence="2" key="1">
    <citation type="submission" date="2022-12" db="EMBL/GenBank/DDBJ databases">
        <authorList>
            <person name="Wang J."/>
        </authorList>
    </citation>
    <scope>NUCLEOTIDE SEQUENCE</scope>
    <source>
        <strain evidence="2">HY-45-18</strain>
    </source>
</reference>
<dbReference type="Pfam" id="PF13687">
    <property type="entry name" value="DUF4153"/>
    <property type="match status" value="1"/>
</dbReference>
<feature type="transmembrane region" description="Helical" evidence="1">
    <location>
        <begin position="530"/>
        <end position="550"/>
    </location>
</feature>
<keyword evidence="1" id="KW-0472">Membrane</keyword>
<keyword evidence="3" id="KW-1185">Reference proteome</keyword>
<evidence type="ECO:0000256" key="1">
    <source>
        <dbReference type="SAM" id="Phobius"/>
    </source>
</evidence>
<feature type="transmembrane region" description="Helical" evidence="1">
    <location>
        <begin position="258"/>
        <end position="276"/>
    </location>
</feature>
<feature type="transmembrane region" description="Helical" evidence="1">
    <location>
        <begin position="232"/>
        <end position="252"/>
    </location>
</feature>
<feature type="transmembrane region" description="Helical" evidence="1">
    <location>
        <begin position="329"/>
        <end position="350"/>
    </location>
</feature>
<dbReference type="SUPFAM" id="SSF55811">
    <property type="entry name" value="Nudix"/>
    <property type="match status" value="1"/>
</dbReference>
<feature type="transmembrane region" description="Helical" evidence="1">
    <location>
        <begin position="205"/>
        <end position="223"/>
    </location>
</feature>
<sequence length="656" mass="76630">MENKKVQAIIIKDRSILIGEAASEFSVKRKVFIRGIVKENETEENAIKRELKEQLNLECKITFKFSRELNCEMATFLVDLSDKNVNIDYDINNIKCFNKEFSIVDLNWIQLSDTGYLWDFEASYMRLLVEECIENQYKASWIDIIENVWFKSSVSRKYLQNKYLKKERKIVDSKEDKSEKLKAVFCALMIGILFNYFFIWDCIGISAIIFNAVVIGAVVWLIYPKVNLNKRLSFIFLIPIILLSITYCIYNNEALRTINGILTPLLIAGYIMIIRYENIKDIRIGFIKGIFDRIFPKSFSAIPKFLEFTKEALKSTNNVKEKNAVKRNVFKGLMISIPLLIIVIPLLTSADMMFKYYLQNIETIFENVNVWNFIGHGIVILAVTLYMFGFIWSFKYNEKEQKGKDTIKISAVWEPVTIMTIIFVICIVYLIFSVIQFSYLYGEGTNTLPLGVSHSEYARTGFFELISVTLINFAILIFSIKLCKNSISKIDRIANISYSLLIVFTFNMLFSANYKMNLYEKAFGYTRLRIFVQVFMILVGILLIIVLLGIWNRKVPVLKLAVISGIIVYIGLNFMNVDRVIAKANIERYMETKKIDMRYLETLSYDAAPEMAKLLDKGDIKLKKRINKYIEEEQEKLKDSYNHWYEFNYYKNKFLN</sequence>
<feature type="transmembrane region" description="Helical" evidence="1">
    <location>
        <begin position="370"/>
        <end position="394"/>
    </location>
</feature>
<dbReference type="InterPro" id="IPR015797">
    <property type="entry name" value="NUDIX_hydrolase-like_dom_sf"/>
</dbReference>
<proteinExistence type="predicted"/>
<feature type="transmembrane region" description="Helical" evidence="1">
    <location>
        <begin position="461"/>
        <end position="480"/>
    </location>
</feature>
<keyword evidence="1" id="KW-0812">Transmembrane</keyword>
<comment type="caution">
    <text evidence="2">The sequence shown here is derived from an EMBL/GenBank/DDBJ whole genome shotgun (WGS) entry which is preliminary data.</text>
</comment>
<feature type="transmembrane region" description="Helical" evidence="1">
    <location>
        <begin position="557"/>
        <end position="575"/>
    </location>
</feature>
<evidence type="ECO:0000313" key="2">
    <source>
        <dbReference type="EMBL" id="MCY6484711.1"/>
    </source>
</evidence>
<organism evidence="2 3">
    <name type="scientific">Clostridium aestuarii</name>
    <dbReference type="NCBI Taxonomy" id="338193"/>
    <lineage>
        <taxon>Bacteria</taxon>
        <taxon>Bacillati</taxon>
        <taxon>Bacillota</taxon>
        <taxon>Clostridia</taxon>
        <taxon>Eubacteriales</taxon>
        <taxon>Clostridiaceae</taxon>
        <taxon>Clostridium</taxon>
    </lineage>
</organism>
<protein>
    <submittedName>
        <fullName evidence="2">DUF4173 domain-containing protein</fullName>
    </submittedName>
</protein>
<keyword evidence="1" id="KW-1133">Transmembrane helix</keyword>
<dbReference type="RefSeq" id="WP_268041011.1">
    <property type="nucleotide sequence ID" value="NZ_JAPQER010000003.1"/>
</dbReference>
<dbReference type="EMBL" id="JAPQER010000003">
    <property type="protein sequence ID" value="MCY6484711.1"/>
    <property type="molecule type" value="Genomic_DNA"/>
</dbReference>